<dbReference type="PROSITE" id="PS01227">
    <property type="entry name" value="UPF0012"/>
    <property type="match status" value="1"/>
</dbReference>
<dbReference type="InterPro" id="IPR036526">
    <property type="entry name" value="C-N_Hydrolase_sf"/>
</dbReference>
<evidence type="ECO:0000313" key="3">
    <source>
        <dbReference type="EMBL" id="KKN34148.1"/>
    </source>
</evidence>
<organism evidence="3">
    <name type="scientific">marine sediment metagenome</name>
    <dbReference type="NCBI Taxonomy" id="412755"/>
    <lineage>
        <taxon>unclassified sequences</taxon>
        <taxon>metagenomes</taxon>
        <taxon>ecological metagenomes</taxon>
    </lineage>
</organism>
<reference evidence="3" key="1">
    <citation type="journal article" date="2015" name="Nature">
        <title>Complex archaea that bridge the gap between prokaryotes and eukaryotes.</title>
        <authorList>
            <person name="Spang A."/>
            <person name="Saw J.H."/>
            <person name="Jorgensen S.L."/>
            <person name="Zaremba-Niedzwiedzka K."/>
            <person name="Martijn J."/>
            <person name="Lind A.E."/>
            <person name="van Eijk R."/>
            <person name="Schleper C."/>
            <person name="Guy L."/>
            <person name="Ettema T.J."/>
        </authorList>
    </citation>
    <scope>NUCLEOTIDE SEQUENCE</scope>
</reference>
<comment type="caution">
    <text evidence="3">The sequence shown here is derived from an EMBL/GenBank/DDBJ whole genome shotgun (WGS) entry which is preliminary data.</text>
</comment>
<dbReference type="PROSITE" id="PS50263">
    <property type="entry name" value="CN_HYDROLASE"/>
    <property type="match status" value="1"/>
</dbReference>
<dbReference type="Gene3D" id="3.60.110.10">
    <property type="entry name" value="Carbon-nitrogen hydrolase"/>
    <property type="match status" value="1"/>
</dbReference>
<accession>A0A0F9SY50</accession>
<protein>
    <recommendedName>
        <fullName evidence="2">CN hydrolase domain-containing protein</fullName>
    </recommendedName>
</protein>
<dbReference type="InterPro" id="IPR003010">
    <property type="entry name" value="C-N_Hydrolase"/>
</dbReference>
<keyword evidence="1" id="KW-0378">Hydrolase</keyword>
<feature type="domain" description="CN hydrolase" evidence="2">
    <location>
        <begin position="3"/>
        <end position="248"/>
    </location>
</feature>
<proteinExistence type="predicted"/>
<dbReference type="GO" id="GO:0016811">
    <property type="term" value="F:hydrolase activity, acting on carbon-nitrogen (but not peptide) bonds, in linear amides"/>
    <property type="evidence" value="ECO:0007669"/>
    <property type="project" value="InterPro"/>
</dbReference>
<gene>
    <name evidence="3" type="ORF">LCGC14_0796670</name>
</gene>
<sequence>MSIEVGVVQMNSSNIYEENMSFAELMMKQAKNKQIDIVTFPETFLFVGKDHQEKYCVAERLETEIIPRFSEMAIESGCSVLLGSVYELTGDDDERLYNTSIFLDADGVEQARYRKIHMCDAAPLGYMESAGIKPGEKTAVIDHETGRLGFTICYDLRFPDLFRSLSGQGAEIVFVPAAFFLHTGKHHWLPLLIARAIENQIYIVAPNQWGKHYDDRISYGSSVIIDPWGSVLCCSPETVGLTVASLDLNYLREVRMNMPLHTHRRPDLYI</sequence>
<name>A0A0F9SY50_9ZZZZ</name>
<evidence type="ECO:0000259" key="2">
    <source>
        <dbReference type="PROSITE" id="PS50263"/>
    </source>
</evidence>
<dbReference type="CDD" id="cd07572">
    <property type="entry name" value="nit"/>
    <property type="match status" value="1"/>
</dbReference>
<dbReference type="PANTHER" id="PTHR23088">
    <property type="entry name" value="NITRILASE-RELATED"/>
    <property type="match status" value="1"/>
</dbReference>
<dbReference type="EMBL" id="LAZR01002125">
    <property type="protein sequence ID" value="KKN34148.1"/>
    <property type="molecule type" value="Genomic_DNA"/>
</dbReference>
<dbReference type="Pfam" id="PF00795">
    <property type="entry name" value="CN_hydrolase"/>
    <property type="match status" value="1"/>
</dbReference>
<evidence type="ECO:0000256" key="1">
    <source>
        <dbReference type="ARBA" id="ARBA00022801"/>
    </source>
</evidence>
<dbReference type="AlphaFoldDB" id="A0A0F9SY50"/>
<dbReference type="PANTHER" id="PTHR23088:SF27">
    <property type="entry name" value="DEAMINATED GLUTATHIONE AMIDASE"/>
    <property type="match status" value="1"/>
</dbReference>
<dbReference type="InterPro" id="IPR001110">
    <property type="entry name" value="UPF0012_CS"/>
</dbReference>
<dbReference type="InterPro" id="IPR045254">
    <property type="entry name" value="Nit1/2_C-N_Hydrolase"/>
</dbReference>
<dbReference type="SUPFAM" id="SSF56317">
    <property type="entry name" value="Carbon-nitrogen hydrolase"/>
    <property type="match status" value="1"/>
</dbReference>